<proteinExistence type="predicted"/>
<protein>
    <submittedName>
        <fullName evidence="3">Phosphomannose isomerase type I catalytic domain-containing protein</fullName>
    </submittedName>
</protein>
<dbReference type="InterPro" id="IPR046457">
    <property type="entry name" value="PMI_typeI_cat"/>
</dbReference>
<dbReference type="InterPro" id="IPR016305">
    <property type="entry name" value="Mannose-6-P_Isomerase"/>
</dbReference>
<dbReference type="WBParaSite" id="PSU_v2.g16370.t1">
    <property type="protein sequence ID" value="PSU_v2.g16370.t1"/>
    <property type="gene ID" value="PSU_v2.g16370"/>
</dbReference>
<dbReference type="SUPFAM" id="SSF51182">
    <property type="entry name" value="RmlC-like cupins"/>
    <property type="match status" value="1"/>
</dbReference>
<accession>A0A914YC92</accession>
<dbReference type="GO" id="GO:0004476">
    <property type="term" value="F:mannose-6-phosphate isomerase activity"/>
    <property type="evidence" value="ECO:0007669"/>
    <property type="project" value="InterPro"/>
</dbReference>
<keyword evidence="2" id="KW-1185">Reference proteome</keyword>
<dbReference type="GO" id="GO:0008270">
    <property type="term" value="F:zinc ion binding"/>
    <property type="evidence" value="ECO:0007669"/>
    <property type="project" value="InterPro"/>
</dbReference>
<dbReference type="Proteomes" id="UP000887577">
    <property type="component" value="Unplaced"/>
</dbReference>
<reference evidence="3" key="1">
    <citation type="submission" date="2022-11" db="UniProtKB">
        <authorList>
            <consortium name="WormBaseParasite"/>
        </authorList>
    </citation>
    <scope>IDENTIFICATION</scope>
</reference>
<dbReference type="PANTHER" id="PTHR10309">
    <property type="entry name" value="MANNOSE-6-PHOSPHATE ISOMERASE"/>
    <property type="match status" value="1"/>
</dbReference>
<dbReference type="GO" id="GO:0009298">
    <property type="term" value="P:GDP-mannose biosynthetic process"/>
    <property type="evidence" value="ECO:0007669"/>
    <property type="project" value="InterPro"/>
</dbReference>
<dbReference type="PRINTS" id="PR00714">
    <property type="entry name" value="MAN6PISMRASE"/>
</dbReference>
<dbReference type="Gene3D" id="2.60.120.10">
    <property type="entry name" value="Jelly Rolls"/>
    <property type="match status" value="1"/>
</dbReference>
<evidence type="ECO:0000313" key="3">
    <source>
        <dbReference type="WBParaSite" id="PSU_v2.g16370.t1"/>
    </source>
</evidence>
<evidence type="ECO:0000313" key="2">
    <source>
        <dbReference type="Proteomes" id="UP000887577"/>
    </source>
</evidence>
<evidence type="ECO:0000259" key="1">
    <source>
        <dbReference type="Pfam" id="PF20511"/>
    </source>
</evidence>
<dbReference type="GO" id="GO:0005829">
    <property type="term" value="C:cytosol"/>
    <property type="evidence" value="ECO:0007669"/>
    <property type="project" value="TreeGrafter"/>
</dbReference>
<organism evidence="2 3">
    <name type="scientific">Panagrolaimus superbus</name>
    <dbReference type="NCBI Taxonomy" id="310955"/>
    <lineage>
        <taxon>Eukaryota</taxon>
        <taxon>Metazoa</taxon>
        <taxon>Ecdysozoa</taxon>
        <taxon>Nematoda</taxon>
        <taxon>Chromadorea</taxon>
        <taxon>Rhabditida</taxon>
        <taxon>Tylenchina</taxon>
        <taxon>Panagrolaimomorpha</taxon>
        <taxon>Panagrolaimoidea</taxon>
        <taxon>Panagrolaimidae</taxon>
        <taxon>Panagrolaimus</taxon>
    </lineage>
</organism>
<dbReference type="PANTHER" id="PTHR10309:SF2">
    <property type="entry name" value="MANNOSE-6-PHOSPHATE ISOMERASE"/>
    <property type="match status" value="1"/>
</dbReference>
<name>A0A914YC92_9BILA</name>
<sequence length="108" mass="12228">MHRIECTLNNYAWGKCGTNSEVAKLFAAGHDSFQITPNMPYSELWMGTHPDGPAKLHGSSEKLSKFLAKYEIPESSRKEENHLPFIMKIMSISHTLSLQVHPTKVIFI</sequence>
<feature type="domain" description="Phosphomannose isomerase type I catalytic" evidence="1">
    <location>
        <begin position="1"/>
        <end position="104"/>
    </location>
</feature>
<dbReference type="InterPro" id="IPR014710">
    <property type="entry name" value="RmlC-like_jellyroll"/>
</dbReference>
<dbReference type="AlphaFoldDB" id="A0A914YC92"/>
<dbReference type="InterPro" id="IPR011051">
    <property type="entry name" value="RmlC_Cupin_sf"/>
</dbReference>
<dbReference type="Pfam" id="PF20511">
    <property type="entry name" value="PMI_typeI_cat"/>
    <property type="match status" value="1"/>
</dbReference>